<dbReference type="InterPro" id="IPR001647">
    <property type="entry name" value="HTH_TetR"/>
</dbReference>
<feature type="DNA-binding region" description="H-T-H motif" evidence="2">
    <location>
        <begin position="102"/>
        <end position="121"/>
    </location>
</feature>
<organism evidence="5 6">
    <name type="scientific">Brevibacterium aurantiacum</name>
    <dbReference type="NCBI Taxonomy" id="273384"/>
    <lineage>
        <taxon>Bacteria</taxon>
        <taxon>Bacillati</taxon>
        <taxon>Actinomycetota</taxon>
        <taxon>Actinomycetes</taxon>
        <taxon>Micrococcales</taxon>
        <taxon>Brevibacteriaceae</taxon>
        <taxon>Brevibacterium</taxon>
    </lineage>
</organism>
<evidence type="ECO:0000256" key="3">
    <source>
        <dbReference type="SAM" id="MobiDB-lite"/>
    </source>
</evidence>
<dbReference type="GO" id="GO:0000976">
    <property type="term" value="F:transcription cis-regulatory region binding"/>
    <property type="evidence" value="ECO:0007669"/>
    <property type="project" value="TreeGrafter"/>
</dbReference>
<dbReference type="Gene3D" id="1.10.357.10">
    <property type="entry name" value="Tetracycline Repressor, domain 2"/>
    <property type="match status" value="1"/>
</dbReference>
<keyword evidence="1 2" id="KW-0238">DNA-binding</keyword>
<evidence type="ECO:0000313" key="6">
    <source>
        <dbReference type="Proteomes" id="UP000297736"/>
    </source>
</evidence>
<gene>
    <name evidence="5" type="ORF">EB834_10275</name>
</gene>
<accession>A0A4Z0KKG4</accession>
<evidence type="ECO:0000256" key="1">
    <source>
        <dbReference type="ARBA" id="ARBA00023125"/>
    </source>
</evidence>
<dbReference type="GO" id="GO:0003700">
    <property type="term" value="F:DNA-binding transcription factor activity"/>
    <property type="evidence" value="ECO:0007669"/>
    <property type="project" value="TreeGrafter"/>
</dbReference>
<comment type="caution">
    <text evidence="5">The sequence shown here is derived from an EMBL/GenBank/DDBJ whole genome shotgun (WGS) entry which is preliminary data.</text>
</comment>
<dbReference type="SUPFAM" id="SSF46689">
    <property type="entry name" value="Homeodomain-like"/>
    <property type="match status" value="1"/>
</dbReference>
<dbReference type="InterPro" id="IPR050109">
    <property type="entry name" value="HTH-type_TetR-like_transc_reg"/>
</dbReference>
<dbReference type="Pfam" id="PF00440">
    <property type="entry name" value="TetR_N"/>
    <property type="match status" value="1"/>
</dbReference>
<feature type="domain" description="HTH tetR-type" evidence="4">
    <location>
        <begin position="79"/>
        <end position="139"/>
    </location>
</feature>
<dbReference type="PANTHER" id="PTHR30055:SF226">
    <property type="entry name" value="HTH-TYPE TRANSCRIPTIONAL REGULATOR PKSA"/>
    <property type="match status" value="1"/>
</dbReference>
<dbReference type="Proteomes" id="UP000297736">
    <property type="component" value="Unassembled WGS sequence"/>
</dbReference>
<proteinExistence type="predicted"/>
<reference evidence="5 6" key="1">
    <citation type="submission" date="2018-10" db="EMBL/GenBank/DDBJ databases">
        <title>Brevibacterium genomes from Austrain hard cheese rinds.</title>
        <authorList>
            <person name="Anast J.M."/>
            <person name="Dzieciol M."/>
            <person name="Schultz D.L."/>
            <person name="Mann E."/>
            <person name="Wagner M."/>
            <person name="Schmitz-Esser S."/>
        </authorList>
    </citation>
    <scope>NUCLEOTIDE SEQUENCE [LARGE SCALE GENOMIC DNA]</scope>
    <source>
        <strain evidence="5 6">L261</strain>
    </source>
</reference>
<dbReference type="EMBL" id="RHFF01000009">
    <property type="protein sequence ID" value="TGD38692.1"/>
    <property type="molecule type" value="Genomic_DNA"/>
</dbReference>
<feature type="region of interest" description="Disordered" evidence="3">
    <location>
        <begin position="1"/>
        <end position="20"/>
    </location>
</feature>
<sequence length="270" mass="28919">MTTRSNASAPDASASESSAMSRARRSALSAVLPDVLDVIPDLSGTKSYQFAFAGLCCQDHSVNDQGRPYAGASREQRESARREQLVTAGISLFGTQGYRSATVGAVCAEAGLNKRYFYESFATLEDLLCEVYGRVVADLRASVLAGGGEDAAAVLRGFMSGFLTWAQANPVQARVHLFEVLGVSAQVDELYRWQGRTIGDELSSRLSATVDAPQLTAGQQRVLGDVLIGAGVQMVVNWVISDYQPPRDELLDEMDSTLGWVLAAGLSTLR</sequence>
<evidence type="ECO:0000313" key="5">
    <source>
        <dbReference type="EMBL" id="TGD38692.1"/>
    </source>
</evidence>
<dbReference type="PROSITE" id="PS50977">
    <property type="entry name" value="HTH_TETR_2"/>
    <property type="match status" value="1"/>
</dbReference>
<name>A0A4Z0KKG4_BREAU</name>
<evidence type="ECO:0000256" key="2">
    <source>
        <dbReference type="PROSITE-ProRule" id="PRU00335"/>
    </source>
</evidence>
<protein>
    <submittedName>
        <fullName evidence="5">TetR/AcrR family transcriptional regulator</fullName>
    </submittedName>
</protein>
<dbReference type="PANTHER" id="PTHR30055">
    <property type="entry name" value="HTH-TYPE TRANSCRIPTIONAL REGULATOR RUTR"/>
    <property type="match status" value="1"/>
</dbReference>
<dbReference type="AlphaFoldDB" id="A0A4Z0KKG4"/>
<dbReference type="InterPro" id="IPR009057">
    <property type="entry name" value="Homeodomain-like_sf"/>
</dbReference>
<evidence type="ECO:0000259" key="4">
    <source>
        <dbReference type="PROSITE" id="PS50977"/>
    </source>
</evidence>